<evidence type="ECO:0000256" key="2">
    <source>
        <dbReference type="ARBA" id="ARBA00022692"/>
    </source>
</evidence>
<evidence type="ECO:0000313" key="9">
    <source>
        <dbReference type="Proteomes" id="UP000253303"/>
    </source>
</evidence>
<keyword evidence="4 6" id="KW-0472">Membrane</keyword>
<feature type="transmembrane region" description="Helical" evidence="6">
    <location>
        <begin position="177"/>
        <end position="196"/>
    </location>
</feature>
<feature type="transmembrane region" description="Helical" evidence="6">
    <location>
        <begin position="369"/>
        <end position="388"/>
    </location>
</feature>
<dbReference type="InterPro" id="IPR020846">
    <property type="entry name" value="MFS_dom"/>
</dbReference>
<evidence type="ECO:0000259" key="7">
    <source>
        <dbReference type="PROSITE" id="PS50850"/>
    </source>
</evidence>
<dbReference type="RefSeq" id="WP_113980188.1">
    <property type="nucleotide sequence ID" value="NZ_QMEY01000003.1"/>
</dbReference>
<feature type="transmembrane region" description="Helical" evidence="6">
    <location>
        <begin position="84"/>
        <end position="100"/>
    </location>
</feature>
<dbReference type="CDD" id="cd17321">
    <property type="entry name" value="MFS_MMR_MDR_like"/>
    <property type="match status" value="1"/>
</dbReference>
<dbReference type="InterPro" id="IPR036259">
    <property type="entry name" value="MFS_trans_sf"/>
</dbReference>
<dbReference type="PANTHER" id="PTHR42718">
    <property type="entry name" value="MAJOR FACILITATOR SUPERFAMILY MULTIDRUG TRANSPORTER MFSC"/>
    <property type="match status" value="1"/>
</dbReference>
<dbReference type="OrthoDB" id="783189at2"/>
<comment type="caution">
    <text evidence="8">The sequence shown here is derived from an EMBL/GenBank/DDBJ whole genome shotgun (WGS) entry which is preliminary data.</text>
</comment>
<dbReference type="GO" id="GO:0005886">
    <property type="term" value="C:plasma membrane"/>
    <property type="evidence" value="ECO:0007669"/>
    <property type="project" value="UniProtKB-SubCell"/>
</dbReference>
<name>A0A366M2F3_9ACTN</name>
<evidence type="ECO:0000256" key="4">
    <source>
        <dbReference type="ARBA" id="ARBA00023136"/>
    </source>
</evidence>
<gene>
    <name evidence="8" type="ORF">DP939_09095</name>
</gene>
<sequence>MEVNQARSVTGTGRRRWAALGVGLIASFMTLLDVSIVNVALPSIREALQAPESALQWIVSGYALAFGLTLVPGGRLGDARSRKTMFMTGLVVFITASAAAGLARDVWWLVIARFLQGMASGLINPQISGLIQQLFRGAERGKAFGSLGTTVGIATAAGPVLGGLILGVAGSEDGWRWVFYVNVPVGLLALALARHLFPAGETKRCESLDPIGIVLLGCGVGSLLLPFAQAREWQSTTKWLLLPLAAVLLTAFVLWERRYARRATPLVNLSLFRKRSYALGAALILLYFAGFTAIFFTFTLYLQSGLGFSPLAAGLAITPFALGSGVASTVGGRIVSRYGRTLVAVGLCLVLTGLLGTLLAVQLATGPGVAYAMAAPLLVGGVGSGLVVSPNATITLSEVPVAGGGSAAGMLQTGQRIGAAFGVAAVGSLFFATVASTGGDWASAFEHALLMLCVFVLAALCLAVADLRTGRHGEQPREHHGGHSAERPGGHPRTGE</sequence>
<feature type="region of interest" description="Disordered" evidence="5">
    <location>
        <begin position="472"/>
        <end position="496"/>
    </location>
</feature>
<dbReference type="InterPro" id="IPR005829">
    <property type="entry name" value="Sugar_transporter_CS"/>
</dbReference>
<keyword evidence="3 6" id="KW-1133">Transmembrane helix</keyword>
<evidence type="ECO:0000256" key="3">
    <source>
        <dbReference type="ARBA" id="ARBA00022989"/>
    </source>
</evidence>
<evidence type="ECO:0000256" key="5">
    <source>
        <dbReference type="SAM" id="MobiDB-lite"/>
    </source>
</evidence>
<reference evidence="8 9" key="1">
    <citation type="submission" date="2018-06" db="EMBL/GenBank/DDBJ databases">
        <title>Sphaerisporangium craniellae sp. nov., isolated from a marine sponge in the South China Sea.</title>
        <authorList>
            <person name="Li L."/>
        </authorList>
    </citation>
    <scope>NUCLEOTIDE SEQUENCE [LARGE SCALE GENOMIC DNA]</scope>
    <source>
        <strain evidence="8 9">LHW63015</strain>
    </source>
</reference>
<protein>
    <submittedName>
        <fullName evidence="8">MFS transporter</fullName>
    </submittedName>
</protein>
<proteinExistence type="predicted"/>
<feature type="transmembrane region" description="Helical" evidence="6">
    <location>
        <begin position="308"/>
        <end position="330"/>
    </location>
</feature>
<dbReference type="PANTHER" id="PTHR42718:SF39">
    <property type="entry name" value="ACTINORHODIN TRANSPORTER-RELATED"/>
    <property type="match status" value="1"/>
</dbReference>
<feature type="transmembrane region" description="Helical" evidence="6">
    <location>
        <begin position="106"/>
        <end position="123"/>
    </location>
</feature>
<comment type="subcellular location">
    <subcellularLocation>
        <location evidence="1">Cell membrane</location>
        <topology evidence="1">Multi-pass membrane protein</topology>
    </subcellularLocation>
</comment>
<evidence type="ECO:0000256" key="6">
    <source>
        <dbReference type="SAM" id="Phobius"/>
    </source>
</evidence>
<keyword evidence="2 6" id="KW-0812">Transmembrane</keyword>
<feature type="transmembrane region" description="Helical" evidence="6">
    <location>
        <begin position="342"/>
        <end position="363"/>
    </location>
</feature>
<feature type="transmembrane region" description="Helical" evidence="6">
    <location>
        <begin position="448"/>
        <end position="467"/>
    </location>
</feature>
<dbReference type="Gene3D" id="1.20.1250.20">
    <property type="entry name" value="MFS general substrate transporter like domains"/>
    <property type="match status" value="1"/>
</dbReference>
<feature type="transmembrane region" description="Helical" evidence="6">
    <location>
        <begin position="53"/>
        <end position="72"/>
    </location>
</feature>
<evidence type="ECO:0000313" key="8">
    <source>
        <dbReference type="EMBL" id="RBQ19983.1"/>
    </source>
</evidence>
<feature type="transmembrane region" description="Helical" evidence="6">
    <location>
        <begin position="144"/>
        <end position="165"/>
    </location>
</feature>
<feature type="transmembrane region" description="Helical" evidence="6">
    <location>
        <begin position="239"/>
        <end position="255"/>
    </location>
</feature>
<feature type="transmembrane region" description="Helical" evidence="6">
    <location>
        <begin position="17"/>
        <end position="41"/>
    </location>
</feature>
<dbReference type="Pfam" id="PF07690">
    <property type="entry name" value="MFS_1"/>
    <property type="match status" value="1"/>
</dbReference>
<dbReference type="AlphaFoldDB" id="A0A366M2F3"/>
<keyword evidence="9" id="KW-1185">Reference proteome</keyword>
<feature type="transmembrane region" description="Helical" evidence="6">
    <location>
        <begin position="276"/>
        <end position="302"/>
    </location>
</feature>
<feature type="transmembrane region" description="Helical" evidence="6">
    <location>
        <begin position="417"/>
        <end position="436"/>
    </location>
</feature>
<feature type="transmembrane region" description="Helical" evidence="6">
    <location>
        <begin position="208"/>
        <end position="227"/>
    </location>
</feature>
<dbReference type="InterPro" id="IPR011701">
    <property type="entry name" value="MFS"/>
</dbReference>
<dbReference type="GO" id="GO:0022857">
    <property type="term" value="F:transmembrane transporter activity"/>
    <property type="evidence" value="ECO:0007669"/>
    <property type="project" value="InterPro"/>
</dbReference>
<organism evidence="8 9">
    <name type="scientific">Spongiactinospora rosea</name>
    <dbReference type="NCBI Taxonomy" id="2248750"/>
    <lineage>
        <taxon>Bacteria</taxon>
        <taxon>Bacillati</taxon>
        <taxon>Actinomycetota</taxon>
        <taxon>Actinomycetes</taxon>
        <taxon>Streptosporangiales</taxon>
        <taxon>Streptosporangiaceae</taxon>
        <taxon>Spongiactinospora</taxon>
    </lineage>
</organism>
<dbReference type="SUPFAM" id="SSF103473">
    <property type="entry name" value="MFS general substrate transporter"/>
    <property type="match status" value="1"/>
</dbReference>
<evidence type="ECO:0000256" key="1">
    <source>
        <dbReference type="ARBA" id="ARBA00004651"/>
    </source>
</evidence>
<dbReference type="PRINTS" id="PR01036">
    <property type="entry name" value="TCRTETB"/>
</dbReference>
<dbReference type="Proteomes" id="UP000253303">
    <property type="component" value="Unassembled WGS sequence"/>
</dbReference>
<dbReference type="PROSITE" id="PS00217">
    <property type="entry name" value="SUGAR_TRANSPORT_2"/>
    <property type="match status" value="1"/>
</dbReference>
<dbReference type="EMBL" id="QMEY01000003">
    <property type="protein sequence ID" value="RBQ19983.1"/>
    <property type="molecule type" value="Genomic_DNA"/>
</dbReference>
<feature type="domain" description="Major facilitator superfamily (MFS) profile" evidence="7">
    <location>
        <begin position="19"/>
        <end position="471"/>
    </location>
</feature>
<dbReference type="Gene3D" id="1.20.1720.10">
    <property type="entry name" value="Multidrug resistance protein D"/>
    <property type="match status" value="1"/>
</dbReference>
<accession>A0A366M2F3</accession>
<dbReference type="PROSITE" id="PS50850">
    <property type="entry name" value="MFS"/>
    <property type="match status" value="1"/>
</dbReference>